<keyword evidence="3" id="KW-1185">Reference proteome</keyword>
<dbReference type="PROSITE" id="PS51186">
    <property type="entry name" value="GNAT"/>
    <property type="match status" value="1"/>
</dbReference>
<reference evidence="2" key="1">
    <citation type="submission" date="2021-04" db="EMBL/GenBank/DDBJ databases">
        <title>Genome seq and assembly of Streptomyces sp. RG38.</title>
        <authorList>
            <person name="Chhetri G."/>
        </authorList>
    </citation>
    <scope>NUCLEOTIDE SEQUENCE</scope>
    <source>
        <strain evidence="2">RG38</strain>
    </source>
</reference>
<feature type="domain" description="N-acetyltransferase" evidence="1">
    <location>
        <begin position="148"/>
        <end position="285"/>
    </location>
</feature>
<dbReference type="Proteomes" id="UP000677875">
    <property type="component" value="Unassembled WGS sequence"/>
</dbReference>
<dbReference type="InterPro" id="IPR013653">
    <property type="entry name" value="GCN5-like_dom"/>
</dbReference>
<dbReference type="Pfam" id="PF08445">
    <property type="entry name" value="FR47"/>
    <property type="match status" value="1"/>
</dbReference>
<dbReference type="RefSeq" id="WP_210869520.1">
    <property type="nucleotide sequence ID" value="NZ_JAGPNL010000001.1"/>
</dbReference>
<sequence>MRADGWHQDDDVDAFLGRAGGFLRARPVWHIVQLTALARLRSPMAAMYGEGPHVFGRLEHAGEVRATFHRLSRGGLVLTPLGTKQADDLAAHLVAQGHAPPYVSAAQETALAFADAWRRHTGATATLRVRLRLHRLGALTPPEPFPAGRARPAGDGDEEQVMRWCREFAADVGESVSLTAASWARTRFADKRYTFWETPDGTPVSMAGVNPTIAGQAQVDPVYTPAGLRGRGYAAAVTVEVSRAALASGAEGAVLFTNAANPTSNALYRRIGYRPVTDWAVYDFT</sequence>
<proteinExistence type="predicted"/>
<protein>
    <submittedName>
        <fullName evidence="2">GNAT family N-acetyltransferase</fullName>
    </submittedName>
</protein>
<comment type="caution">
    <text evidence="2">The sequence shown here is derived from an EMBL/GenBank/DDBJ whole genome shotgun (WGS) entry which is preliminary data.</text>
</comment>
<evidence type="ECO:0000259" key="1">
    <source>
        <dbReference type="PROSITE" id="PS51186"/>
    </source>
</evidence>
<dbReference type="SUPFAM" id="SSF55729">
    <property type="entry name" value="Acyl-CoA N-acyltransferases (Nat)"/>
    <property type="match status" value="1"/>
</dbReference>
<gene>
    <name evidence="2" type="ORF">J5Y05_08180</name>
</gene>
<dbReference type="EMBL" id="JAGPNL010000001">
    <property type="protein sequence ID" value="MBQ0826482.1"/>
    <property type="molecule type" value="Genomic_DNA"/>
</dbReference>
<accession>A0A941B1T4</accession>
<name>A0A941B1T4_9ACTN</name>
<dbReference type="Gene3D" id="3.40.630.30">
    <property type="match status" value="1"/>
</dbReference>
<evidence type="ECO:0000313" key="2">
    <source>
        <dbReference type="EMBL" id="MBQ0826482.1"/>
    </source>
</evidence>
<dbReference type="GO" id="GO:0016747">
    <property type="term" value="F:acyltransferase activity, transferring groups other than amino-acyl groups"/>
    <property type="evidence" value="ECO:0007669"/>
    <property type="project" value="InterPro"/>
</dbReference>
<organism evidence="2 3">
    <name type="scientific">Streptomyces tagetis</name>
    <dbReference type="NCBI Taxonomy" id="2820809"/>
    <lineage>
        <taxon>Bacteria</taxon>
        <taxon>Bacillati</taxon>
        <taxon>Actinomycetota</taxon>
        <taxon>Actinomycetes</taxon>
        <taxon>Kitasatosporales</taxon>
        <taxon>Streptomycetaceae</taxon>
        <taxon>Streptomyces</taxon>
    </lineage>
</organism>
<dbReference type="InterPro" id="IPR000182">
    <property type="entry name" value="GNAT_dom"/>
</dbReference>
<dbReference type="AlphaFoldDB" id="A0A941B1T4"/>
<dbReference type="InterPro" id="IPR016181">
    <property type="entry name" value="Acyl_CoA_acyltransferase"/>
</dbReference>
<evidence type="ECO:0000313" key="3">
    <source>
        <dbReference type="Proteomes" id="UP000677875"/>
    </source>
</evidence>